<dbReference type="SUPFAM" id="SSF53448">
    <property type="entry name" value="Nucleotide-diphospho-sugar transferases"/>
    <property type="match status" value="1"/>
</dbReference>
<dbReference type="EMBL" id="JBHSDI010000008">
    <property type="protein sequence ID" value="MFC4258502.1"/>
    <property type="molecule type" value="Genomic_DNA"/>
</dbReference>
<dbReference type="InterPro" id="IPR001173">
    <property type="entry name" value="Glyco_trans_2-like"/>
</dbReference>
<evidence type="ECO:0000259" key="1">
    <source>
        <dbReference type="Pfam" id="PF00535"/>
    </source>
</evidence>
<dbReference type="Proteomes" id="UP001595798">
    <property type="component" value="Unassembled WGS sequence"/>
</dbReference>
<evidence type="ECO:0000313" key="2">
    <source>
        <dbReference type="EMBL" id="MFC4258502.1"/>
    </source>
</evidence>
<dbReference type="PANTHER" id="PTHR43685:SF2">
    <property type="entry name" value="GLYCOSYLTRANSFERASE 2-LIKE DOMAIN-CONTAINING PROTEIN"/>
    <property type="match status" value="1"/>
</dbReference>
<dbReference type="PANTHER" id="PTHR43685">
    <property type="entry name" value="GLYCOSYLTRANSFERASE"/>
    <property type="match status" value="1"/>
</dbReference>
<dbReference type="InterPro" id="IPR050834">
    <property type="entry name" value="Glycosyltransf_2"/>
</dbReference>
<evidence type="ECO:0000313" key="3">
    <source>
        <dbReference type="Proteomes" id="UP001595798"/>
    </source>
</evidence>
<protein>
    <submittedName>
        <fullName evidence="2">Glycosyltransferase family 2 protein</fullName>
    </submittedName>
</protein>
<dbReference type="Pfam" id="PF00535">
    <property type="entry name" value="Glycos_transf_2"/>
    <property type="match status" value="1"/>
</dbReference>
<keyword evidence="3" id="KW-1185">Reference proteome</keyword>
<dbReference type="RefSeq" id="WP_379886024.1">
    <property type="nucleotide sequence ID" value="NZ_JBHSDI010000008.1"/>
</dbReference>
<name>A0ABV8QFF9_9GAMM</name>
<reference evidence="3" key="1">
    <citation type="journal article" date="2019" name="Int. J. Syst. Evol. Microbiol.">
        <title>The Global Catalogue of Microorganisms (GCM) 10K type strain sequencing project: providing services to taxonomists for standard genome sequencing and annotation.</title>
        <authorList>
            <consortium name="The Broad Institute Genomics Platform"/>
            <consortium name="The Broad Institute Genome Sequencing Center for Infectious Disease"/>
            <person name="Wu L."/>
            <person name="Ma J."/>
        </authorList>
    </citation>
    <scope>NUCLEOTIDE SEQUENCE [LARGE SCALE GENOMIC DNA]</scope>
    <source>
        <strain evidence="3">CECT 7297</strain>
    </source>
</reference>
<proteinExistence type="predicted"/>
<feature type="domain" description="Glycosyltransferase 2-like" evidence="1">
    <location>
        <begin position="21"/>
        <end position="113"/>
    </location>
</feature>
<dbReference type="InterPro" id="IPR029044">
    <property type="entry name" value="Nucleotide-diphossugar_trans"/>
</dbReference>
<comment type="caution">
    <text evidence="2">The sequence shown here is derived from an EMBL/GenBank/DDBJ whole genome shotgun (WGS) entry which is preliminary data.</text>
</comment>
<accession>A0ABV8QFF9</accession>
<sequence>MKENLPLAANKISLEPKPFFSIIMPCFNSEAFLEQSIQSVLAQSEKDFELIIVDDGSTDNSVDIVQELAATDTRIRLSKNQGKSGASGARNRAADLARGEWLCFLDSDDKYTTFALGQRKKAISKLPECQFFSSNFFIWWAADKKVLPQTVNNPSWFQYFQGGKESGVKILDQDVVPVFIKHPLAWTGGVTITKSLFERLGGFDEELIRGEDDHLWIRASRVSSLVGLIERADAYYRQRPGSLSLGSASLSPYTLKMIKKLMDDPLFDDYRLLLKEKLDLEAYLLSLHFRECGDRLSALRFALESWLASSFSYRRFRNLIGAALLR</sequence>
<gene>
    <name evidence="2" type="ORF">ACFOZ5_05555</name>
</gene>
<organism evidence="2 3">
    <name type="scientific">Marinobacter lacisalsi</name>
    <dbReference type="NCBI Taxonomy" id="475979"/>
    <lineage>
        <taxon>Bacteria</taxon>
        <taxon>Pseudomonadati</taxon>
        <taxon>Pseudomonadota</taxon>
        <taxon>Gammaproteobacteria</taxon>
        <taxon>Pseudomonadales</taxon>
        <taxon>Marinobacteraceae</taxon>
        <taxon>Marinobacter</taxon>
    </lineage>
</organism>
<dbReference type="Gene3D" id="3.90.550.10">
    <property type="entry name" value="Spore Coat Polysaccharide Biosynthesis Protein SpsA, Chain A"/>
    <property type="match status" value="1"/>
</dbReference>